<feature type="non-terminal residue" evidence="3">
    <location>
        <position position="1"/>
    </location>
</feature>
<dbReference type="GeneID" id="29774109"/>
<feature type="compositionally biased region" description="Gly residues" evidence="1">
    <location>
        <begin position="165"/>
        <end position="178"/>
    </location>
</feature>
<dbReference type="VEuPathDB" id="PlasmoDB:PGSY75_0038000"/>
<feature type="domain" description="Duffy-antigen binding" evidence="2">
    <location>
        <begin position="305"/>
        <end position="445"/>
    </location>
</feature>
<dbReference type="VEuPathDB" id="PlasmoDB:PGABG01_0301500"/>
<evidence type="ECO:0000256" key="1">
    <source>
        <dbReference type="SAM" id="MobiDB-lite"/>
    </source>
</evidence>
<dbReference type="EMBL" id="LVLB01000378">
    <property type="protein sequence ID" value="KYN93026.1"/>
    <property type="molecule type" value="Genomic_DNA"/>
</dbReference>
<dbReference type="Gene3D" id="1.20.1310.20">
    <property type="entry name" value="Duffy-antigen binding domain"/>
    <property type="match status" value="1"/>
</dbReference>
<feature type="region of interest" description="Disordered" evidence="1">
    <location>
        <begin position="83"/>
        <end position="210"/>
    </location>
</feature>
<dbReference type="Proteomes" id="UP000076004">
    <property type="component" value="Unassembled WGS sequence"/>
</dbReference>
<dbReference type="AlphaFoldDB" id="A0A151L246"/>
<evidence type="ECO:0000313" key="4">
    <source>
        <dbReference type="Proteomes" id="UP000076004"/>
    </source>
</evidence>
<proteinExistence type="predicted"/>
<dbReference type="InterPro" id="IPR008602">
    <property type="entry name" value="Duffy-antigen-binding"/>
</dbReference>
<organism evidence="3 4">
    <name type="scientific">Plasmodium gaboni</name>
    <dbReference type="NCBI Taxonomy" id="647221"/>
    <lineage>
        <taxon>Eukaryota</taxon>
        <taxon>Sar</taxon>
        <taxon>Alveolata</taxon>
        <taxon>Apicomplexa</taxon>
        <taxon>Aconoidasida</taxon>
        <taxon>Haemosporida</taxon>
        <taxon>Plasmodiidae</taxon>
        <taxon>Plasmodium</taxon>
        <taxon>Plasmodium (Laverania)</taxon>
    </lineage>
</organism>
<dbReference type="Gene3D" id="1.20.58.830">
    <property type="match status" value="1"/>
</dbReference>
<protein>
    <submittedName>
        <fullName evidence="3">Putative EMP1-like protein</fullName>
    </submittedName>
</protein>
<dbReference type="RefSeq" id="XP_018638719.1">
    <property type="nucleotide sequence ID" value="XM_018783499.1"/>
</dbReference>
<accession>A0A151L246</accession>
<dbReference type="KEGG" id="pgab:PGSY75_0038000"/>
<dbReference type="GO" id="GO:0016020">
    <property type="term" value="C:membrane"/>
    <property type="evidence" value="ECO:0007669"/>
    <property type="project" value="InterPro"/>
</dbReference>
<name>A0A151L246_9APIC</name>
<dbReference type="VEuPathDB" id="PlasmoDB:PGABG01_1218300"/>
<feature type="compositionally biased region" description="Gly residues" evidence="1">
    <location>
        <begin position="145"/>
        <end position="156"/>
    </location>
</feature>
<feature type="compositionally biased region" description="Pro residues" evidence="1">
    <location>
        <begin position="179"/>
        <end position="190"/>
    </location>
</feature>
<sequence length="447" mass="49915">LKEKCPTDTCGDTSKQQTCKEQCEKYQKFIEPWKTQYLKQSKKYFNIKGIIQNRNVPTNAYEYLHSQLKDRCKNGECNCMKDESKTTSSNHRHTKIGGSIDGSTGNLISESHDTHMPASFDDEPEDVREQCKCALPPSPTTLHSGPGGGGRGGNPQPGGSSAGTPDGGITGGVSGGGSPPSPTSPSPSPSTPGTKQDTKSEKKYIPKPKDPLNCVDEAAYYIGKEAENALDDVKSKLKGNIEPIDSTKENNNFSTNNSCDLKIPFLCKKFGRRKNPCGNKGGNIFNVNTEWQCYRNLSLYKGKKGVCIPPRREHMCTKPLEYMRTGKYSTEELLKVLLHIAAYEGKDINDQWEKIEDGKKKKYELCDAMKYSFADLGDIVRGTDMLFPKGRVPAVEKKLKEVFENIYEKLKNKNDVITNKYPDVSSFRSAWWDANRKHVWEAITFFA</sequence>
<dbReference type="SUPFAM" id="SSF140924">
    <property type="entry name" value="Duffy binding domain-like"/>
    <property type="match status" value="2"/>
</dbReference>
<comment type="caution">
    <text evidence="3">The sequence shown here is derived from an EMBL/GenBank/DDBJ whole genome shotgun (WGS) entry which is preliminary data.</text>
</comment>
<feature type="non-terminal residue" evidence="3">
    <location>
        <position position="447"/>
    </location>
</feature>
<dbReference type="GO" id="GO:0046789">
    <property type="term" value="F:host cell surface receptor binding"/>
    <property type="evidence" value="ECO:0007669"/>
    <property type="project" value="InterPro"/>
</dbReference>
<reference evidence="3 4" key="1">
    <citation type="journal article" date="2016" name="Nat. Commun.">
        <title>Genomes of cryptic chimpanzee Plasmodium species reveal key evolutionary events leading to human malaria.</title>
        <authorList>
            <person name="Sundararaman S.A."/>
            <person name="Plenderleith L.J."/>
            <person name="Liu W."/>
            <person name="Loy D.E."/>
            <person name="Learn G.H."/>
            <person name="Li Y."/>
            <person name="Shaw K.S."/>
            <person name="Ayouba A."/>
            <person name="Peeters M."/>
            <person name="Speede S."/>
            <person name="Shaw G.M."/>
            <person name="Bushman F.D."/>
            <person name="Brisson D."/>
            <person name="Rayner J.C."/>
            <person name="Sharp P.M."/>
            <person name="Hahn B.H."/>
        </authorList>
    </citation>
    <scope>NUCLEOTIDE SEQUENCE [LARGE SCALE GENOMIC DNA]</scope>
    <source>
        <strain evidence="3 4">SY75</strain>
    </source>
</reference>
<evidence type="ECO:0000259" key="2">
    <source>
        <dbReference type="Pfam" id="PF05424"/>
    </source>
</evidence>
<feature type="compositionally biased region" description="Basic and acidic residues" evidence="1">
    <location>
        <begin position="196"/>
        <end position="210"/>
    </location>
</feature>
<gene>
    <name evidence="3" type="ORF">PGSY75_0038000</name>
</gene>
<dbReference type="InterPro" id="IPR042202">
    <property type="entry name" value="Duffy-ag-bd_sf"/>
</dbReference>
<dbReference type="Pfam" id="PF05424">
    <property type="entry name" value="Duffy_binding"/>
    <property type="match status" value="1"/>
</dbReference>
<evidence type="ECO:0000313" key="3">
    <source>
        <dbReference type="EMBL" id="KYN93026.1"/>
    </source>
</evidence>